<gene>
    <name evidence="2" type="ORF">K402DRAFT_388805</name>
</gene>
<organism evidence="2 3">
    <name type="scientific">Aulographum hederae CBS 113979</name>
    <dbReference type="NCBI Taxonomy" id="1176131"/>
    <lineage>
        <taxon>Eukaryota</taxon>
        <taxon>Fungi</taxon>
        <taxon>Dikarya</taxon>
        <taxon>Ascomycota</taxon>
        <taxon>Pezizomycotina</taxon>
        <taxon>Dothideomycetes</taxon>
        <taxon>Pleosporomycetidae</taxon>
        <taxon>Aulographales</taxon>
        <taxon>Aulographaceae</taxon>
    </lineage>
</organism>
<dbReference type="EMBL" id="ML977139">
    <property type="protein sequence ID" value="KAF1991395.1"/>
    <property type="molecule type" value="Genomic_DNA"/>
</dbReference>
<proteinExistence type="predicted"/>
<feature type="compositionally biased region" description="Pro residues" evidence="1">
    <location>
        <begin position="77"/>
        <end position="91"/>
    </location>
</feature>
<dbReference type="AlphaFoldDB" id="A0A6G1HE04"/>
<keyword evidence="3" id="KW-1185">Reference proteome</keyword>
<reference evidence="2" key="1">
    <citation type="journal article" date="2020" name="Stud. Mycol.">
        <title>101 Dothideomycetes genomes: a test case for predicting lifestyles and emergence of pathogens.</title>
        <authorList>
            <person name="Haridas S."/>
            <person name="Albert R."/>
            <person name="Binder M."/>
            <person name="Bloem J."/>
            <person name="Labutti K."/>
            <person name="Salamov A."/>
            <person name="Andreopoulos B."/>
            <person name="Baker S."/>
            <person name="Barry K."/>
            <person name="Bills G."/>
            <person name="Bluhm B."/>
            <person name="Cannon C."/>
            <person name="Castanera R."/>
            <person name="Culley D."/>
            <person name="Daum C."/>
            <person name="Ezra D."/>
            <person name="Gonzalez J."/>
            <person name="Henrissat B."/>
            <person name="Kuo A."/>
            <person name="Liang C."/>
            <person name="Lipzen A."/>
            <person name="Lutzoni F."/>
            <person name="Magnuson J."/>
            <person name="Mondo S."/>
            <person name="Nolan M."/>
            <person name="Ohm R."/>
            <person name="Pangilinan J."/>
            <person name="Park H.-J."/>
            <person name="Ramirez L."/>
            <person name="Alfaro M."/>
            <person name="Sun H."/>
            <person name="Tritt A."/>
            <person name="Yoshinaga Y."/>
            <person name="Zwiers L.-H."/>
            <person name="Turgeon B."/>
            <person name="Goodwin S."/>
            <person name="Spatafora J."/>
            <person name="Crous P."/>
            <person name="Grigoriev I."/>
        </authorList>
    </citation>
    <scope>NUCLEOTIDE SEQUENCE</scope>
    <source>
        <strain evidence="2">CBS 113979</strain>
    </source>
</reference>
<evidence type="ECO:0000313" key="3">
    <source>
        <dbReference type="Proteomes" id="UP000800041"/>
    </source>
</evidence>
<feature type="compositionally biased region" description="Low complexity" evidence="1">
    <location>
        <begin position="1"/>
        <end position="42"/>
    </location>
</feature>
<sequence length="132" mass="15081">MSDNNKNNYNNAYANQYFKTSTTSNPNPNSNANPHSNSNPIPYSNALPISHPNLKPKPEFHPNCACEFPPSYKTRPPLYPTPPPSYTPTPTRPRETRTITDEYGRFVRHTSESDDVLKKPDEVDGKKGWKFW</sequence>
<accession>A0A6G1HE04</accession>
<feature type="region of interest" description="Disordered" evidence="1">
    <location>
        <begin position="1"/>
        <end position="58"/>
    </location>
</feature>
<evidence type="ECO:0000313" key="2">
    <source>
        <dbReference type="EMBL" id="KAF1991395.1"/>
    </source>
</evidence>
<name>A0A6G1HE04_9PEZI</name>
<protein>
    <submittedName>
        <fullName evidence="2">Uncharacterized protein</fullName>
    </submittedName>
</protein>
<evidence type="ECO:0000256" key="1">
    <source>
        <dbReference type="SAM" id="MobiDB-lite"/>
    </source>
</evidence>
<feature type="region of interest" description="Disordered" evidence="1">
    <location>
        <begin position="72"/>
        <end position="98"/>
    </location>
</feature>
<dbReference type="Proteomes" id="UP000800041">
    <property type="component" value="Unassembled WGS sequence"/>
</dbReference>